<dbReference type="InterPro" id="IPR014048">
    <property type="entry name" value="MethylDNA_cys_MeTrfase_DNA-bd"/>
</dbReference>
<dbReference type="GO" id="GO:0006281">
    <property type="term" value="P:DNA repair"/>
    <property type="evidence" value="ECO:0007669"/>
    <property type="project" value="InterPro"/>
</dbReference>
<accession>A0A918XMF4</accession>
<keyword evidence="4" id="KW-1185">Reference proteome</keyword>
<dbReference type="PANTHER" id="PTHR42942">
    <property type="entry name" value="6-O-METHYLGUANINE DNA METHYLTRANSFERASE"/>
    <property type="match status" value="1"/>
</dbReference>
<dbReference type="CDD" id="cd06445">
    <property type="entry name" value="ATase"/>
    <property type="match status" value="1"/>
</dbReference>
<dbReference type="Proteomes" id="UP000644693">
    <property type="component" value="Unassembled WGS sequence"/>
</dbReference>
<dbReference type="RefSeq" id="WP_189478398.1">
    <property type="nucleotide sequence ID" value="NZ_BMYM01000003.1"/>
</dbReference>
<evidence type="ECO:0000256" key="1">
    <source>
        <dbReference type="ARBA" id="ARBA00022763"/>
    </source>
</evidence>
<keyword evidence="1" id="KW-0227">DNA damage</keyword>
<dbReference type="GO" id="GO:0003824">
    <property type="term" value="F:catalytic activity"/>
    <property type="evidence" value="ECO:0007669"/>
    <property type="project" value="InterPro"/>
</dbReference>
<dbReference type="AlphaFoldDB" id="A0A918XMF4"/>
<reference evidence="3" key="2">
    <citation type="submission" date="2020-09" db="EMBL/GenBank/DDBJ databases">
        <authorList>
            <person name="Sun Q."/>
            <person name="Kim S."/>
        </authorList>
    </citation>
    <scope>NUCLEOTIDE SEQUENCE</scope>
    <source>
        <strain evidence="3">KCTC 23430</strain>
    </source>
</reference>
<evidence type="ECO:0000259" key="2">
    <source>
        <dbReference type="Pfam" id="PF01035"/>
    </source>
</evidence>
<dbReference type="EMBL" id="BMYM01000003">
    <property type="protein sequence ID" value="GHD37884.1"/>
    <property type="molecule type" value="Genomic_DNA"/>
</dbReference>
<dbReference type="PANTHER" id="PTHR42942:SF1">
    <property type="entry name" value="ALKYLTRANSFERASE-LIKE PROTEIN 1"/>
    <property type="match status" value="1"/>
</dbReference>
<feature type="domain" description="Methylated-DNA-[protein]-cysteine S-methyltransferase DNA binding" evidence="2">
    <location>
        <begin position="7"/>
        <end position="88"/>
    </location>
</feature>
<name>A0A918XMF4_9GAMM</name>
<dbReference type="InterPro" id="IPR036388">
    <property type="entry name" value="WH-like_DNA-bd_sf"/>
</dbReference>
<dbReference type="NCBIfam" id="TIGR00589">
    <property type="entry name" value="ogt"/>
    <property type="match status" value="1"/>
</dbReference>
<dbReference type="SUPFAM" id="SSF46767">
    <property type="entry name" value="Methylated DNA-protein cysteine methyltransferase, C-terminal domain"/>
    <property type="match status" value="1"/>
</dbReference>
<gene>
    <name evidence="3" type="primary">atl</name>
    <name evidence="3" type="ORF">GCM10007053_27490</name>
</gene>
<evidence type="ECO:0000313" key="3">
    <source>
        <dbReference type="EMBL" id="GHD37884.1"/>
    </source>
</evidence>
<protein>
    <submittedName>
        <fullName evidence="3">DNA base-flipping protein</fullName>
    </submittedName>
</protein>
<proteinExistence type="predicted"/>
<sequence length="107" mass="11845">MGKEPDINHRIWQVVALIPAGRVATYGDVAHMADLPGAARRVGAALRVLPSGSKVPWHRVINAQGRLSLPEGSDGYYTQRERLEAEGVLFSVKNTINLRQFRLSRGR</sequence>
<evidence type="ECO:0000313" key="4">
    <source>
        <dbReference type="Proteomes" id="UP000644693"/>
    </source>
</evidence>
<dbReference type="Gene3D" id="1.10.10.10">
    <property type="entry name" value="Winged helix-like DNA-binding domain superfamily/Winged helix DNA-binding domain"/>
    <property type="match status" value="1"/>
</dbReference>
<comment type="caution">
    <text evidence="3">The sequence shown here is derived from an EMBL/GenBank/DDBJ whole genome shotgun (WGS) entry which is preliminary data.</text>
</comment>
<organism evidence="3 4">
    <name type="scientific">Parahalioglobus pacificus</name>
    <dbReference type="NCBI Taxonomy" id="930806"/>
    <lineage>
        <taxon>Bacteria</taxon>
        <taxon>Pseudomonadati</taxon>
        <taxon>Pseudomonadota</taxon>
        <taxon>Gammaproteobacteria</taxon>
        <taxon>Cellvibrionales</taxon>
        <taxon>Halieaceae</taxon>
        <taxon>Parahalioglobus</taxon>
    </lineage>
</organism>
<dbReference type="InterPro" id="IPR052520">
    <property type="entry name" value="ATL_DNA_repair"/>
</dbReference>
<dbReference type="InterPro" id="IPR036217">
    <property type="entry name" value="MethylDNA_cys_MeTrfase_DNAb"/>
</dbReference>
<dbReference type="Pfam" id="PF01035">
    <property type="entry name" value="DNA_binding_1"/>
    <property type="match status" value="1"/>
</dbReference>
<reference evidence="3" key="1">
    <citation type="journal article" date="2014" name="Int. J. Syst. Evol. Microbiol.">
        <title>Complete genome sequence of Corynebacterium casei LMG S-19264T (=DSM 44701T), isolated from a smear-ripened cheese.</title>
        <authorList>
            <consortium name="US DOE Joint Genome Institute (JGI-PGF)"/>
            <person name="Walter F."/>
            <person name="Albersmeier A."/>
            <person name="Kalinowski J."/>
            <person name="Ruckert C."/>
        </authorList>
    </citation>
    <scope>NUCLEOTIDE SEQUENCE</scope>
    <source>
        <strain evidence="3">KCTC 23430</strain>
    </source>
</reference>